<dbReference type="AlphaFoldDB" id="A0A7T8H0L4"/>
<keyword evidence="2" id="KW-1185">Reference proteome</keyword>
<dbReference type="EMBL" id="CP045899">
    <property type="protein sequence ID" value="QQP41309.1"/>
    <property type="molecule type" value="Genomic_DNA"/>
</dbReference>
<proteinExistence type="predicted"/>
<name>A0A7T8H0L4_CALRO</name>
<evidence type="ECO:0000313" key="2">
    <source>
        <dbReference type="Proteomes" id="UP000595437"/>
    </source>
</evidence>
<evidence type="ECO:0000313" key="1">
    <source>
        <dbReference type="EMBL" id="QQP41309.1"/>
    </source>
</evidence>
<gene>
    <name evidence="1" type="ORF">FKW44_015632</name>
</gene>
<protein>
    <submittedName>
        <fullName evidence="1">Uncharacterized protein</fullName>
    </submittedName>
</protein>
<reference evidence="2" key="1">
    <citation type="submission" date="2021-01" db="EMBL/GenBank/DDBJ databases">
        <title>Caligus Genome Assembly.</title>
        <authorList>
            <person name="Gallardo-Escarate C."/>
        </authorList>
    </citation>
    <scope>NUCLEOTIDE SEQUENCE [LARGE SCALE GENOMIC DNA]</scope>
</reference>
<dbReference type="Proteomes" id="UP000595437">
    <property type="component" value="Chromosome 10"/>
</dbReference>
<accession>A0A7T8H0L4</accession>
<organism evidence="1 2">
    <name type="scientific">Caligus rogercresseyi</name>
    <name type="common">Sea louse</name>
    <dbReference type="NCBI Taxonomy" id="217165"/>
    <lineage>
        <taxon>Eukaryota</taxon>
        <taxon>Metazoa</taxon>
        <taxon>Ecdysozoa</taxon>
        <taxon>Arthropoda</taxon>
        <taxon>Crustacea</taxon>
        <taxon>Multicrustacea</taxon>
        <taxon>Hexanauplia</taxon>
        <taxon>Copepoda</taxon>
        <taxon>Siphonostomatoida</taxon>
        <taxon>Caligidae</taxon>
        <taxon>Caligus</taxon>
    </lineage>
</organism>
<sequence length="145" mass="17138">MRQKPGQSGWSRPCVIRPKWLQQLVAHKLWGPPALILASGPYTRWRDCSYLLFGWRKSILLWSKRWQYFIPLRKKKIRRRRSSLLHHVLSKTTFFWCLCGAKNHRATTCVIVTGWSPKIFLKSPPGHKHVEHVAFMFSRKGKMSI</sequence>